<dbReference type="AlphaFoldDB" id="A0A1H7A5Q5"/>
<gene>
    <name evidence="3" type="ORF">SAMN05192553_105110</name>
</gene>
<feature type="signal peptide" evidence="2">
    <location>
        <begin position="1"/>
        <end position="23"/>
    </location>
</feature>
<keyword evidence="1" id="KW-0175">Coiled coil</keyword>
<accession>A0A1H7A5Q5</accession>
<dbReference type="Gene3D" id="2.60.120.430">
    <property type="entry name" value="Galactose-binding lectin"/>
    <property type="match status" value="1"/>
</dbReference>
<protein>
    <submittedName>
        <fullName evidence="3">Uncharacterized protein</fullName>
    </submittedName>
</protein>
<feature type="coiled-coil region" evidence="1">
    <location>
        <begin position="385"/>
        <end position="412"/>
    </location>
</feature>
<keyword evidence="2" id="KW-0732">Signal</keyword>
<name>A0A1H7A5Q5_9BACT</name>
<feature type="chain" id="PRO_5011599294" evidence="2">
    <location>
        <begin position="24"/>
        <end position="681"/>
    </location>
</feature>
<sequence>MILKHSAAYLFILILLSFSSAWAQNCKEVSDWMDIIKNEYPELKTDSYLSKNIIDNLALNLYSDKYFVPFRGKSFSSLSEKARSKDWRKIQSCYIKNGYQTNSHRAWVFNNIIYNYQLDFRTDTFGKKIDARNQLRDALSQELRLLSDGKFDYNSIQKLKSELNSEYAVLFPSEIEIASNTVNKYESLAADRMLSQKAKEAQDLVNSKSSLETLLNFKASNSTLYLTASESMKTQVNSKVESKVVEVVDYLMPKEEMKLLAAKSTDANVRIINRLIADFKKDYDRVLHMESAKKTFELFQERKTEIVSNMISYLTDGIESIKSQDELDQLATLLLSDLDENSTTYLDLSGKIKNKRISIINKQNRIAQEKRSKAAEKQILFTEQANIRANEVAKLQNEVKVLRQKLNITYANSLPSYEDLHYVLQAYLVMINPSKKYSDSEASNFINKTGEMGFERLGSGKMSNKMIFKNSFGHYMHFNGNFEKSSGSVSLRISDASEEIKSFYDKDIRANYRNRLEAFKTPNTNEAKSNYFVNSGRTLYKYYTAGNSLTVEAKSNYATEVPIEAELIGATIYKIIPFSTFTNLFLNKGQSYTLKASGKMKVGNFLGNSGPEGINASKIYNIDKRFPHGSLIGKIGEDGDWFLVGKGGTFTTNSKGRLYLRVNDRLVTDNDGYYTIQYEIK</sequence>
<evidence type="ECO:0000256" key="1">
    <source>
        <dbReference type="SAM" id="Coils"/>
    </source>
</evidence>
<dbReference type="Proteomes" id="UP000199403">
    <property type="component" value="Unassembled WGS sequence"/>
</dbReference>
<evidence type="ECO:0000313" key="4">
    <source>
        <dbReference type="Proteomes" id="UP000199403"/>
    </source>
</evidence>
<organism evidence="3 4">
    <name type="scientific">Cyclobacterium xiamenense</name>
    <dbReference type="NCBI Taxonomy" id="1297121"/>
    <lineage>
        <taxon>Bacteria</taxon>
        <taxon>Pseudomonadati</taxon>
        <taxon>Bacteroidota</taxon>
        <taxon>Cytophagia</taxon>
        <taxon>Cytophagales</taxon>
        <taxon>Cyclobacteriaceae</taxon>
        <taxon>Cyclobacterium</taxon>
    </lineage>
</organism>
<keyword evidence="4" id="KW-1185">Reference proteome</keyword>
<dbReference type="OrthoDB" id="1401519at2"/>
<dbReference type="EMBL" id="FNZH01000005">
    <property type="protein sequence ID" value="SEJ56395.1"/>
    <property type="molecule type" value="Genomic_DNA"/>
</dbReference>
<evidence type="ECO:0000256" key="2">
    <source>
        <dbReference type="SAM" id="SignalP"/>
    </source>
</evidence>
<proteinExistence type="predicted"/>
<reference evidence="4" key="1">
    <citation type="submission" date="2016-10" db="EMBL/GenBank/DDBJ databases">
        <authorList>
            <person name="Varghese N."/>
            <person name="Submissions S."/>
        </authorList>
    </citation>
    <scope>NUCLEOTIDE SEQUENCE [LARGE SCALE GENOMIC DNA]</scope>
    <source>
        <strain evidence="4">IBRC-M 10761</strain>
    </source>
</reference>
<evidence type="ECO:0000313" key="3">
    <source>
        <dbReference type="EMBL" id="SEJ56395.1"/>
    </source>
</evidence>